<feature type="domain" description="Cardiolipin synthase N-terminal" evidence="7">
    <location>
        <begin position="27"/>
        <end position="65"/>
    </location>
</feature>
<name>A0A7H0SL43_9CORY</name>
<keyword evidence="3 6" id="KW-0812">Transmembrane</keyword>
<protein>
    <recommendedName>
        <fullName evidence="7">Cardiolipin synthase N-terminal domain-containing protein</fullName>
    </recommendedName>
</protein>
<keyword evidence="4 6" id="KW-1133">Transmembrane helix</keyword>
<dbReference type="EMBL" id="CP046884">
    <property type="protein sequence ID" value="QNQ89268.1"/>
    <property type="molecule type" value="Genomic_DNA"/>
</dbReference>
<accession>A0A7H0SL43</accession>
<dbReference type="InterPro" id="IPR027379">
    <property type="entry name" value="CLS_N"/>
</dbReference>
<evidence type="ECO:0000256" key="3">
    <source>
        <dbReference type="ARBA" id="ARBA00022692"/>
    </source>
</evidence>
<feature type="transmembrane region" description="Helical" evidence="6">
    <location>
        <begin position="48"/>
        <end position="66"/>
    </location>
</feature>
<dbReference type="RefSeq" id="WP_187974723.1">
    <property type="nucleotide sequence ID" value="NZ_CP046884.1"/>
</dbReference>
<gene>
    <name evidence="8" type="ORF">GP475_00445</name>
</gene>
<organism evidence="8 9">
    <name type="scientific">Corynebacterium poyangense</name>
    <dbReference type="NCBI Taxonomy" id="2684405"/>
    <lineage>
        <taxon>Bacteria</taxon>
        <taxon>Bacillati</taxon>
        <taxon>Actinomycetota</taxon>
        <taxon>Actinomycetes</taxon>
        <taxon>Mycobacteriales</taxon>
        <taxon>Corynebacteriaceae</taxon>
        <taxon>Corynebacterium</taxon>
    </lineage>
</organism>
<evidence type="ECO:0000313" key="9">
    <source>
        <dbReference type="Proteomes" id="UP000516320"/>
    </source>
</evidence>
<evidence type="ECO:0000256" key="4">
    <source>
        <dbReference type="ARBA" id="ARBA00022989"/>
    </source>
</evidence>
<sequence>MGASRSPLVPTLWDYMWAFLAALAFLLALIAIVLLVKDRHTIKSTLVSLLLVLGVPIIGPLLYFLYR</sequence>
<dbReference type="Pfam" id="PF13396">
    <property type="entry name" value="PLDc_N"/>
    <property type="match status" value="1"/>
</dbReference>
<evidence type="ECO:0000259" key="7">
    <source>
        <dbReference type="Pfam" id="PF13396"/>
    </source>
</evidence>
<dbReference type="GO" id="GO:0005886">
    <property type="term" value="C:plasma membrane"/>
    <property type="evidence" value="ECO:0007669"/>
    <property type="project" value="UniProtKB-SubCell"/>
</dbReference>
<dbReference type="Proteomes" id="UP000516320">
    <property type="component" value="Chromosome"/>
</dbReference>
<evidence type="ECO:0000256" key="6">
    <source>
        <dbReference type="SAM" id="Phobius"/>
    </source>
</evidence>
<feature type="transmembrane region" description="Helical" evidence="6">
    <location>
        <begin position="15"/>
        <end position="36"/>
    </location>
</feature>
<keyword evidence="2" id="KW-1003">Cell membrane</keyword>
<evidence type="ECO:0000313" key="8">
    <source>
        <dbReference type="EMBL" id="QNQ89268.1"/>
    </source>
</evidence>
<evidence type="ECO:0000256" key="5">
    <source>
        <dbReference type="ARBA" id="ARBA00023136"/>
    </source>
</evidence>
<comment type="subcellular location">
    <subcellularLocation>
        <location evidence="1">Cell membrane</location>
        <topology evidence="1">Multi-pass membrane protein</topology>
    </subcellularLocation>
</comment>
<evidence type="ECO:0000256" key="1">
    <source>
        <dbReference type="ARBA" id="ARBA00004651"/>
    </source>
</evidence>
<keyword evidence="5 6" id="KW-0472">Membrane</keyword>
<evidence type="ECO:0000256" key="2">
    <source>
        <dbReference type="ARBA" id="ARBA00022475"/>
    </source>
</evidence>
<dbReference type="AlphaFoldDB" id="A0A7H0SL43"/>
<keyword evidence="9" id="KW-1185">Reference proteome</keyword>
<reference evidence="8 9" key="1">
    <citation type="submission" date="2019-12" db="EMBL/GenBank/DDBJ databases">
        <title>Corynebacterium sp. nov., isolated from feces of the Anser Albifrons in China.</title>
        <authorList>
            <person name="Liu Q."/>
        </authorList>
    </citation>
    <scope>NUCLEOTIDE SEQUENCE [LARGE SCALE GENOMIC DNA]</scope>
    <source>
        <strain evidence="8 9">4H37-19</strain>
    </source>
</reference>
<proteinExistence type="predicted"/>
<dbReference type="KEGG" id="cpoy:GP475_00445"/>